<keyword evidence="3" id="KW-0378">Hydrolase</keyword>
<gene>
    <name evidence="6" type="ORF">DB43_AL00110</name>
</gene>
<dbReference type="Pfam" id="PF00753">
    <property type="entry name" value="Lactamase_B"/>
    <property type="match status" value="1"/>
</dbReference>
<keyword evidence="4" id="KW-0862">Zinc</keyword>
<name>A0A0C1E844_9BACT</name>
<dbReference type="InterPro" id="IPR036866">
    <property type="entry name" value="RibonucZ/Hydroxyglut_hydro"/>
</dbReference>
<dbReference type="RefSeq" id="WP_013924236.1">
    <property type="nucleotide sequence ID" value="NZ_BAWW01000066.1"/>
</dbReference>
<evidence type="ECO:0000256" key="2">
    <source>
        <dbReference type="ARBA" id="ARBA00022723"/>
    </source>
</evidence>
<evidence type="ECO:0000313" key="7">
    <source>
        <dbReference type="Proteomes" id="UP000031307"/>
    </source>
</evidence>
<dbReference type="CDD" id="cd16281">
    <property type="entry name" value="metallo-hydrolase-like_MBL-fold"/>
    <property type="match status" value="1"/>
</dbReference>
<dbReference type="SUPFAM" id="SSF56281">
    <property type="entry name" value="Metallo-hydrolase/oxidoreductase"/>
    <property type="match status" value="1"/>
</dbReference>
<sequence>MGNIKVQLRILEGNRLSLDGGAMFGNAPKELWKRWIAADELNRIPLASRTLLIQVQDQNILLEAGSGAFFDPKLRERYGINNENVLIENLQKIGLSHQHIDAVVLSHLHFDHAGGLLSAYKANSPLQLLFPNAQYFVGKEHWEYAQKPHIRETASFIPQLHTLLQESGRLVLIEGTSHPSLNFGISFVYSHGHTRGLMLAKLRVNHHTILFASDLIPGIPWLHLPITMGYDRFSELMVDEKRQILSQLEKENGVLIFCHDPSMSCGKLGRNHSERYSVTAILEKDGILQLN</sequence>
<keyword evidence="2" id="KW-0479">Metal-binding</keyword>
<evidence type="ECO:0000256" key="4">
    <source>
        <dbReference type="ARBA" id="ARBA00022833"/>
    </source>
</evidence>
<comment type="caution">
    <text evidence="6">The sequence shown here is derived from an EMBL/GenBank/DDBJ whole genome shotgun (WGS) entry which is preliminary data.</text>
</comment>
<dbReference type="EMBL" id="JSAM01000122">
    <property type="protein sequence ID" value="KIA76328.1"/>
    <property type="molecule type" value="Genomic_DNA"/>
</dbReference>
<feature type="domain" description="Metallo-beta-lactamase" evidence="5">
    <location>
        <begin position="47"/>
        <end position="259"/>
    </location>
</feature>
<dbReference type="Proteomes" id="UP000031307">
    <property type="component" value="Unassembled WGS sequence"/>
</dbReference>
<proteinExistence type="inferred from homology"/>
<dbReference type="Gene3D" id="3.60.15.10">
    <property type="entry name" value="Ribonuclease Z/Hydroxyacylglutathione hydrolase-like"/>
    <property type="match status" value="1"/>
</dbReference>
<dbReference type="PATRIC" id="fig|83552.4.peg.2557"/>
<dbReference type="InterPro" id="IPR001279">
    <property type="entry name" value="Metallo-B-lactamas"/>
</dbReference>
<evidence type="ECO:0000259" key="5">
    <source>
        <dbReference type="SMART" id="SM00849"/>
    </source>
</evidence>
<evidence type="ECO:0000313" key="6">
    <source>
        <dbReference type="EMBL" id="KIA76328.1"/>
    </source>
</evidence>
<dbReference type="PANTHER" id="PTHR42978:SF6">
    <property type="entry name" value="QUORUM-QUENCHING LACTONASE YTNP-RELATED"/>
    <property type="match status" value="1"/>
</dbReference>
<dbReference type="PANTHER" id="PTHR42978">
    <property type="entry name" value="QUORUM-QUENCHING LACTONASE YTNP-RELATED-RELATED"/>
    <property type="match status" value="1"/>
</dbReference>
<comment type="similarity">
    <text evidence="1">Belongs to the metallo-beta-lactamase superfamily.</text>
</comment>
<dbReference type="GO" id="GO:0046872">
    <property type="term" value="F:metal ion binding"/>
    <property type="evidence" value="ECO:0007669"/>
    <property type="project" value="UniProtKB-KW"/>
</dbReference>
<dbReference type="GO" id="GO:0016787">
    <property type="term" value="F:hydrolase activity"/>
    <property type="evidence" value="ECO:0007669"/>
    <property type="project" value="UniProtKB-KW"/>
</dbReference>
<protein>
    <recommendedName>
        <fullName evidence="5">Metallo-beta-lactamase domain-containing protein</fullName>
    </recommendedName>
</protein>
<reference evidence="6 7" key="1">
    <citation type="journal article" date="2014" name="Mol. Biol. Evol.">
        <title>Massive expansion of Ubiquitination-related gene families within the Chlamydiae.</title>
        <authorList>
            <person name="Domman D."/>
            <person name="Collingro A."/>
            <person name="Lagkouvardos I."/>
            <person name="Gehre L."/>
            <person name="Weinmaier T."/>
            <person name="Rattei T."/>
            <person name="Subtil A."/>
            <person name="Horn M."/>
        </authorList>
    </citation>
    <scope>NUCLEOTIDE SEQUENCE [LARGE SCALE GENOMIC DNA]</scope>
    <source>
        <strain evidence="6 7">OEW1</strain>
    </source>
</reference>
<dbReference type="OMA" id="PYVMGYD"/>
<accession>A0A0C1E844</accession>
<dbReference type="AlphaFoldDB" id="A0A0C1E844"/>
<organism evidence="6 7">
    <name type="scientific">Parachlamydia acanthamoebae</name>
    <dbReference type="NCBI Taxonomy" id="83552"/>
    <lineage>
        <taxon>Bacteria</taxon>
        <taxon>Pseudomonadati</taxon>
        <taxon>Chlamydiota</taxon>
        <taxon>Chlamydiia</taxon>
        <taxon>Parachlamydiales</taxon>
        <taxon>Parachlamydiaceae</taxon>
        <taxon>Parachlamydia</taxon>
    </lineage>
</organism>
<evidence type="ECO:0000256" key="3">
    <source>
        <dbReference type="ARBA" id="ARBA00022801"/>
    </source>
</evidence>
<dbReference type="SMART" id="SM00849">
    <property type="entry name" value="Lactamase_B"/>
    <property type="match status" value="1"/>
</dbReference>
<dbReference type="InterPro" id="IPR051013">
    <property type="entry name" value="MBL_superfamily_lactonases"/>
</dbReference>
<evidence type="ECO:0000256" key="1">
    <source>
        <dbReference type="ARBA" id="ARBA00007749"/>
    </source>
</evidence>